<protein>
    <recommendedName>
        <fullName evidence="3">Reverse transcriptase domain-containing protein</fullName>
    </recommendedName>
</protein>
<dbReference type="PANTHER" id="PTHR33710">
    <property type="entry name" value="BNAC02G09200D PROTEIN"/>
    <property type="match status" value="1"/>
</dbReference>
<gene>
    <name evidence="1" type="ORF">ORAREDHAP_LOCUS12822</name>
</gene>
<sequence>MFAVNSHLLDLGYVGHPFTWRNKRQEGGIMERLDRGFGNDQWVTLYPAATVHHVVVPGSDHVLLLLQTQGPGRKWRKRFIFDPRWGDSEGCRKVVEERWCRQFPGSRGLQISGKLCWVRKGILDWRRSEWRSSKATIALLQQQLKATYLAPDFDRDEVLQLESSLKEAFWEEELYWKLKSQVQWLNEGEKNTKFFHSKTLARRRANRMVGLEDSAGRWCTDDSEFKPLILSYFQEIFTICSPSNIEYITDCVQLQVTMQQNACLTQQISSEEIWLAVKSLNPTKSPGPDGFTGKFFQQYWDVVGEDISGMVKSFFSLREAS</sequence>
<dbReference type="SUPFAM" id="SSF56219">
    <property type="entry name" value="DNase I-like"/>
    <property type="match status" value="1"/>
</dbReference>
<accession>A0A6J5WBT5</accession>
<dbReference type="InterPro" id="IPR036691">
    <property type="entry name" value="Endo/exonu/phosph_ase_sf"/>
</dbReference>
<evidence type="ECO:0000313" key="1">
    <source>
        <dbReference type="EMBL" id="CAB4299176.1"/>
    </source>
</evidence>
<proteinExistence type="predicted"/>
<keyword evidence="2" id="KW-1185">Reference proteome</keyword>
<dbReference type="EMBL" id="CAEKKB010000002">
    <property type="protein sequence ID" value="CAB4299176.1"/>
    <property type="molecule type" value="Genomic_DNA"/>
</dbReference>
<dbReference type="PANTHER" id="PTHR33710:SF71">
    <property type="entry name" value="ENDONUCLEASE_EXONUCLEASE_PHOSPHATASE DOMAIN-CONTAINING PROTEIN"/>
    <property type="match status" value="1"/>
</dbReference>
<dbReference type="OrthoDB" id="1165760at2759"/>
<name>A0A6J5WBT5_PRUAR</name>
<evidence type="ECO:0000313" key="2">
    <source>
        <dbReference type="Proteomes" id="UP000507245"/>
    </source>
</evidence>
<dbReference type="AlphaFoldDB" id="A0A6J5WBT5"/>
<organism evidence="1 2">
    <name type="scientific">Prunus armeniaca</name>
    <name type="common">Apricot</name>
    <name type="synonym">Armeniaca vulgaris</name>
    <dbReference type="NCBI Taxonomy" id="36596"/>
    <lineage>
        <taxon>Eukaryota</taxon>
        <taxon>Viridiplantae</taxon>
        <taxon>Streptophyta</taxon>
        <taxon>Embryophyta</taxon>
        <taxon>Tracheophyta</taxon>
        <taxon>Spermatophyta</taxon>
        <taxon>Magnoliopsida</taxon>
        <taxon>eudicotyledons</taxon>
        <taxon>Gunneridae</taxon>
        <taxon>Pentapetalae</taxon>
        <taxon>rosids</taxon>
        <taxon>fabids</taxon>
        <taxon>Rosales</taxon>
        <taxon>Rosaceae</taxon>
        <taxon>Amygdaloideae</taxon>
        <taxon>Amygdaleae</taxon>
        <taxon>Prunus</taxon>
    </lineage>
</organism>
<dbReference type="Proteomes" id="UP000507245">
    <property type="component" value="Unassembled WGS sequence"/>
</dbReference>
<reference evidence="2" key="1">
    <citation type="journal article" date="2020" name="Genome Biol.">
        <title>Gamete binning: chromosome-level and haplotype-resolved genome assembly enabled by high-throughput single-cell sequencing of gamete genomes.</title>
        <authorList>
            <person name="Campoy J.A."/>
            <person name="Sun H."/>
            <person name="Goel M."/>
            <person name="Jiao W.-B."/>
            <person name="Folz-Donahue K."/>
            <person name="Wang N."/>
            <person name="Rubio M."/>
            <person name="Liu C."/>
            <person name="Kukat C."/>
            <person name="Ruiz D."/>
            <person name="Huettel B."/>
            <person name="Schneeberger K."/>
        </authorList>
    </citation>
    <scope>NUCLEOTIDE SEQUENCE [LARGE SCALE GENOMIC DNA]</scope>
    <source>
        <strain evidence="2">cv. Rojo Pasion</strain>
    </source>
</reference>
<evidence type="ECO:0008006" key="3">
    <source>
        <dbReference type="Google" id="ProtNLM"/>
    </source>
</evidence>